<dbReference type="Gene3D" id="2.40.110.10">
    <property type="entry name" value="Butyryl-CoA Dehydrogenase, subunit A, domain 2"/>
    <property type="match status" value="1"/>
</dbReference>
<dbReference type="InterPro" id="IPR046373">
    <property type="entry name" value="Acyl-CoA_Oxase/DH_mid-dom_sf"/>
</dbReference>
<dbReference type="RefSeq" id="WP_204980131.1">
    <property type="nucleotide sequence ID" value="NZ_JBHTII010000001.1"/>
</dbReference>
<comment type="caution">
    <text evidence="1">The sequence shown here is derived from an EMBL/GenBank/DDBJ whole genome shotgun (WGS) entry which is preliminary data.</text>
</comment>
<proteinExistence type="predicted"/>
<protein>
    <submittedName>
        <fullName evidence="1">Acyl-CoA dehydrogenase</fullName>
    </submittedName>
</protein>
<dbReference type="SUPFAM" id="SSF56645">
    <property type="entry name" value="Acyl-CoA dehydrogenase NM domain-like"/>
    <property type="match status" value="1"/>
</dbReference>
<reference evidence="2" key="1">
    <citation type="journal article" date="2019" name="Int. J. Syst. Evol. Microbiol.">
        <title>The Global Catalogue of Microorganisms (GCM) 10K type strain sequencing project: providing services to taxonomists for standard genome sequencing and annotation.</title>
        <authorList>
            <consortium name="The Broad Institute Genomics Platform"/>
            <consortium name="The Broad Institute Genome Sequencing Center for Infectious Disease"/>
            <person name="Wu L."/>
            <person name="Ma J."/>
        </authorList>
    </citation>
    <scope>NUCLEOTIDE SEQUENCE [LARGE SCALE GENOMIC DNA]</scope>
    <source>
        <strain evidence="2">CCUG 54523</strain>
    </source>
</reference>
<organism evidence="1 2">
    <name type="scientific">Microbacterium insulae</name>
    <dbReference type="NCBI Taxonomy" id="483014"/>
    <lineage>
        <taxon>Bacteria</taxon>
        <taxon>Bacillati</taxon>
        <taxon>Actinomycetota</taxon>
        <taxon>Actinomycetes</taxon>
        <taxon>Micrococcales</taxon>
        <taxon>Microbacteriaceae</taxon>
        <taxon>Microbacterium</taxon>
    </lineage>
</organism>
<dbReference type="EMBL" id="JBHTII010000001">
    <property type="protein sequence ID" value="MFD0789242.1"/>
    <property type="molecule type" value="Genomic_DNA"/>
</dbReference>
<sequence length="358" mass="36959">MASVDVPARVSLTAWGDESRPRGAHPGIEAAGGGDSIPALIDWCVGIGRIAPRVGEGSTAALWELLAAAAYRDVATARVLEPHLDALSIVAQAGTDFGAGRDPWNLRSIGAGAGSSWGVFAAEGAGLRLDAREGPSGWTLHGTKPWCSLAAHLSHALVTAFVGEERRLFAVALGADGVSAHDGPWVARGLPDVVSAPVDFDGAAAVPVGEVGWYLSRPGFAWGGMSVAACWWGGAVGLLDALAAAAATERADQVALVHLGRVDTALWATRAVLREAADLIDDRAPVDPRLLAQRVRDSAAHAATTALAEADAALGPLPLVADEAHARRAADLHLYIRQHHGLRDAARLGRLALAEAGR</sequence>
<accession>A0ABW3AE42</accession>
<name>A0ABW3AE42_9MICO</name>
<keyword evidence="2" id="KW-1185">Reference proteome</keyword>
<dbReference type="InterPro" id="IPR009100">
    <property type="entry name" value="AcylCoA_DH/oxidase_NM_dom_sf"/>
</dbReference>
<gene>
    <name evidence="1" type="ORF">ACFQ0P_02430</name>
</gene>
<evidence type="ECO:0000313" key="2">
    <source>
        <dbReference type="Proteomes" id="UP001597055"/>
    </source>
</evidence>
<evidence type="ECO:0000313" key="1">
    <source>
        <dbReference type="EMBL" id="MFD0789242.1"/>
    </source>
</evidence>
<dbReference type="Proteomes" id="UP001597055">
    <property type="component" value="Unassembled WGS sequence"/>
</dbReference>